<feature type="transmembrane region" description="Helical" evidence="1">
    <location>
        <begin position="95"/>
        <end position="117"/>
    </location>
</feature>
<proteinExistence type="predicted"/>
<keyword evidence="1" id="KW-0472">Membrane</keyword>
<dbReference type="InParanoid" id="Q8EUK8"/>
<organism evidence="2 3">
    <name type="scientific">Malacoplasma penetrans (strain HF-2)</name>
    <name type="common">Mycoplasma penetrans</name>
    <dbReference type="NCBI Taxonomy" id="272633"/>
    <lineage>
        <taxon>Bacteria</taxon>
        <taxon>Bacillati</taxon>
        <taxon>Mycoplasmatota</taxon>
        <taxon>Mycoplasmoidales</taxon>
        <taxon>Mycoplasmoidaceae</taxon>
        <taxon>Malacoplasma</taxon>
    </lineage>
</organism>
<name>Q8EUK8_MALP2</name>
<evidence type="ECO:0000256" key="1">
    <source>
        <dbReference type="SAM" id="Phobius"/>
    </source>
</evidence>
<protein>
    <submittedName>
        <fullName evidence="2">Uncharacterized protein</fullName>
    </submittedName>
</protein>
<feature type="transmembrane region" description="Helical" evidence="1">
    <location>
        <begin position="12"/>
        <end position="34"/>
    </location>
</feature>
<dbReference type="AlphaFoldDB" id="Q8EUK8"/>
<gene>
    <name evidence="2" type="ordered locus">MYPE9130</name>
</gene>
<dbReference type="Proteomes" id="UP000002522">
    <property type="component" value="Chromosome"/>
</dbReference>
<dbReference type="HOGENOM" id="CLU_2035484_0_0_14"/>
<sequence>MKRKIIFGVEVGLAALSFIIWMIITILFFGSTAIEGFHANLAVEPDSTKRISSIPGLSTISDVGVVMVFMSAGLLTIYAGCLATMYFVKIKSNKIFYANVTVSILLAVGIILGILFICLRL</sequence>
<dbReference type="EMBL" id="BA000026">
    <property type="protein sequence ID" value="BAC44704.1"/>
    <property type="molecule type" value="Genomic_DNA"/>
</dbReference>
<dbReference type="STRING" id="272633.gene:10732035"/>
<dbReference type="KEGG" id="mpe:MYPE9130"/>
<keyword evidence="1" id="KW-0812">Transmembrane</keyword>
<dbReference type="RefSeq" id="WP_011077733.1">
    <property type="nucleotide sequence ID" value="NC_004432.1"/>
</dbReference>
<feature type="transmembrane region" description="Helical" evidence="1">
    <location>
        <begin position="65"/>
        <end position="88"/>
    </location>
</feature>
<keyword evidence="1" id="KW-1133">Transmembrane helix</keyword>
<accession>Q8EUK8</accession>
<evidence type="ECO:0000313" key="2">
    <source>
        <dbReference type="EMBL" id="BAC44704.1"/>
    </source>
</evidence>
<evidence type="ECO:0000313" key="3">
    <source>
        <dbReference type="Proteomes" id="UP000002522"/>
    </source>
</evidence>
<reference evidence="2 3" key="1">
    <citation type="journal article" date="2002" name="Nucleic Acids Res.">
        <title>The complete genomic sequence of Mycoplasma penetrans, an intracellular bacterial pathogen in humans.</title>
        <authorList>
            <person name="Sasaki Y."/>
            <person name="Ishikawa J."/>
            <person name="Yamashita A."/>
            <person name="Oshima K."/>
            <person name="Kenri T."/>
            <person name="Furuya K."/>
            <person name="Yoshino C."/>
            <person name="Horino A."/>
            <person name="Shiba T."/>
            <person name="Sasaki T."/>
            <person name="Hattori M."/>
        </authorList>
    </citation>
    <scope>NUCLEOTIDE SEQUENCE [LARGE SCALE GENOMIC DNA]</scope>
    <source>
        <strain evidence="2 3">HF-2</strain>
    </source>
</reference>
<keyword evidence="3" id="KW-1185">Reference proteome</keyword>